<evidence type="ECO:0000313" key="4">
    <source>
        <dbReference type="EMBL" id="VFK56022.1"/>
    </source>
</evidence>
<dbReference type="NCBIfam" id="NF009466">
    <property type="entry name" value="PRK12826.1-2"/>
    <property type="match status" value="1"/>
</dbReference>
<dbReference type="PRINTS" id="PR00081">
    <property type="entry name" value="GDHRDH"/>
</dbReference>
<dbReference type="GO" id="GO:0016491">
    <property type="term" value="F:oxidoreductase activity"/>
    <property type="evidence" value="ECO:0007669"/>
    <property type="project" value="UniProtKB-KW"/>
</dbReference>
<keyword evidence="2" id="KW-0560">Oxidoreductase</keyword>
<dbReference type="InterPro" id="IPR020904">
    <property type="entry name" value="Sc_DH/Rdtase_CS"/>
</dbReference>
<evidence type="ECO:0000313" key="3">
    <source>
        <dbReference type="EMBL" id="VFK53989.1"/>
    </source>
</evidence>
<dbReference type="InterPro" id="IPR002347">
    <property type="entry name" value="SDR_fam"/>
</dbReference>
<dbReference type="PROSITE" id="PS00061">
    <property type="entry name" value="ADH_SHORT"/>
    <property type="match status" value="1"/>
</dbReference>
<dbReference type="GO" id="GO:0032787">
    <property type="term" value="P:monocarboxylic acid metabolic process"/>
    <property type="evidence" value="ECO:0007669"/>
    <property type="project" value="UniProtKB-ARBA"/>
</dbReference>
<name>A0A450ZJM9_9GAMM</name>
<dbReference type="InterPro" id="IPR050259">
    <property type="entry name" value="SDR"/>
</dbReference>
<protein>
    <submittedName>
        <fullName evidence="3">3-oxoacyl-[acyl-carrier-protein] reductase</fullName>
    </submittedName>
</protein>
<sequence>MSLTNEVALVTGASRGIGRAIAIMLGEQGATIIGTSTTDGGAANITQIFVDRNIKGHGEVLNVADSASVDALFSRLDTNTLLPTILVNNAGVNLDSLLLRMKEEDWDRIVNTNLTSLYRMCRACVRLMTKKRKGRIINIASVSGELGNIGQIGYSTTKAGIIGFTKTLARELAPRGVTVNAVSPGVINTDMTEGLLSRQQEFLMSLIPLGRIGQAEDVAAAVAYLASSGAAYVTGETLHVNGGMYMG</sequence>
<dbReference type="AlphaFoldDB" id="A0A450ZJM9"/>
<organism evidence="3">
    <name type="scientific">Candidatus Kentrum sp. TUN</name>
    <dbReference type="NCBI Taxonomy" id="2126343"/>
    <lineage>
        <taxon>Bacteria</taxon>
        <taxon>Pseudomonadati</taxon>
        <taxon>Pseudomonadota</taxon>
        <taxon>Gammaproteobacteria</taxon>
        <taxon>Candidatus Kentrum</taxon>
    </lineage>
</organism>
<dbReference type="Pfam" id="PF13561">
    <property type="entry name" value="adh_short_C2"/>
    <property type="match status" value="1"/>
</dbReference>
<dbReference type="PANTHER" id="PTHR42879:SF2">
    <property type="entry name" value="3-OXOACYL-[ACYL-CARRIER-PROTEIN] REDUCTASE FABG"/>
    <property type="match status" value="1"/>
</dbReference>
<comment type="similarity">
    <text evidence="1">Belongs to the short-chain dehydrogenases/reductases (SDR) family.</text>
</comment>
<evidence type="ECO:0000256" key="2">
    <source>
        <dbReference type="ARBA" id="ARBA00023002"/>
    </source>
</evidence>
<dbReference type="InterPro" id="IPR036291">
    <property type="entry name" value="NAD(P)-bd_dom_sf"/>
</dbReference>
<evidence type="ECO:0000256" key="1">
    <source>
        <dbReference type="ARBA" id="ARBA00006484"/>
    </source>
</evidence>
<dbReference type="PRINTS" id="PR00080">
    <property type="entry name" value="SDRFAMILY"/>
</dbReference>
<gene>
    <name evidence="4" type="ORF">BECKTUN1418E_GA0071001_103610</name>
    <name evidence="3" type="ORF">BECKTUN1418F_GA0071002_103510</name>
</gene>
<dbReference type="Gene3D" id="3.40.50.720">
    <property type="entry name" value="NAD(P)-binding Rossmann-like Domain"/>
    <property type="match status" value="1"/>
</dbReference>
<dbReference type="FunFam" id="3.40.50.720:FF:000173">
    <property type="entry name" value="3-oxoacyl-[acyl-carrier protein] reductase"/>
    <property type="match status" value="1"/>
</dbReference>
<dbReference type="EMBL" id="CAADFY010000035">
    <property type="protein sequence ID" value="VFK53989.1"/>
    <property type="molecule type" value="Genomic_DNA"/>
</dbReference>
<reference evidence="3" key="1">
    <citation type="submission" date="2019-02" db="EMBL/GenBank/DDBJ databases">
        <authorList>
            <person name="Gruber-Vodicka R. H."/>
            <person name="Seah K. B. B."/>
        </authorList>
    </citation>
    <scope>NUCLEOTIDE SEQUENCE</scope>
    <source>
        <strain evidence="4">BECK_BY2</strain>
        <strain evidence="3">BECK_BY3</strain>
    </source>
</reference>
<dbReference type="EMBL" id="CAADFV010000036">
    <property type="protein sequence ID" value="VFK56022.1"/>
    <property type="molecule type" value="Genomic_DNA"/>
</dbReference>
<accession>A0A450ZJM9</accession>
<dbReference type="SUPFAM" id="SSF51735">
    <property type="entry name" value="NAD(P)-binding Rossmann-fold domains"/>
    <property type="match status" value="1"/>
</dbReference>
<proteinExistence type="inferred from homology"/>
<dbReference type="PANTHER" id="PTHR42879">
    <property type="entry name" value="3-OXOACYL-(ACYL-CARRIER-PROTEIN) REDUCTASE"/>
    <property type="match status" value="1"/>
</dbReference>